<proteinExistence type="predicted"/>
<keyword evidence="2" id="KW-1185">Reference proteome</keyword>
<name>A0A1V3I8W8_9PAST</name>
<evidence type="ECO:0000313" key="2">
    <source>
        <dbReference type="Proteomes" id="UP000189437"/>
    </source>
</evidence>
<dbReference type="Gene3D" id="3.40.50.11110">
    <property type="entry name" value="Sialyltransferase, C-terminal GT-B Rossman nucleotide-binding domain"/>
    <property type="match status" value="1"/>
</dbReference>
<evidence type="ECO:0008006" key="3">
    <source>
        <dbReference type="Google" id="ProtNLM"/>
    </source>
</evidence>
<dbReference type="RefSeq" id="WP_143538808.1">
    <property type="nucleotide sequence ID" value="NZ_MLHH01000011.1"/>
</dbReference>
<protein>
    <recommendedName>
        <fullName evidence="3">Lipooligosaccharide sialyltransferase</fullName>
    </recommendedName>
</protein>
<gene>
    <name evidence="1" type="ORF">BKK48_05490</name>
</gene>
<organism evidence="1 2">
    <name type="scientific">Rodentibacter heidelbergensis</name>
    <dbReference type="NCBI Taxonomy" id="1908258"/>
    <lineage>
        <taxon>Bacteria</taxon>
        <taxon>Pseudomonadati</taxon>
        <taxon>Pseudomonadota</taxon>
        <taxon>Gammaproteobacteria</taxon>
        <taxon>Pasteurellales</taxon>
        <taxon>Pasteurellaceae</taxon>
        <taxon>Rodentibacter</taxon>
    </lineage>
</organism>
<dbReference type="Pfam" id="PF07922">
    <property type="entry name" value="Glyco_transf_52"/>
    <property type="match status" value="1"/>
</dbReference>
<comment type="caution">
    <text evidence="1">The sequence shown here is derived from an EMBL/GenBank/DDBJ whole genome shotgun (WGS) entry which is preliminary data.</text>
</comment>
<dbReference type="EMBL" id="MLHH01000011">
    <property type="protein sequence ID" value="OOF36525.1"/>
    <property type="molecule type" value="Genomic_DNA"/>
</dbReference>
<evidence type="ECO:0000313" key="1">
    <source>
        <dbReference type="EMBL" id="OOF36525.1"/>
    </source>
</evidence>
<dbReference type="Proteomes" id="UP000189437">
    <property type="component" value="Unassembled WGS sequence"/>
</dbReference>
<dbReference type="OrthoDB" id="88385at2"/>
<dbReference type="InterPro" id="IPR012477">
    <property type="entry name" value="Glyco_transf_52"/>
</dbReference>
<dbReference type="STRING" id="1908258.BKK48_05490"/>
<accession>A0A1V3I8W8</accession>
<sequence>MIRVIFISNLRMLFLFLLINRVSDRDLFFLSDKNIKLEKNRFYTLSTPKSILELVLKKIISKFSMLYILYKNKLNKEEVICYGADHILGSAFFLKRYKFYLIEDGTENYQLKNYERSWKNKLCSLPKFGMHKNVVKIYLTKKENVPDCIKDKVEFINIKELWNKKTEDEKNKIFHLLNVDKYKLNQLNGKSTVLFTQPLSEDNILSESEKISLYKDIISKYEPSKLVIKPHPREKTDYSKYFPEITVFNETYPSEILDVLGVNFDKAVTLFSTAVFSYSKENVDFYGTKIHPKLLARFGNIEYE</sequence>
<dbReference type="AlphaFoldDB" id="A0A1V3I8W8"/>
<reference evidence="1 2" key="1">
    <citation type="submission" date="2016-10" db="EMBL/GenBank/DDBJ databases">
        <title>Rodentibacter gen. nov. and new species.</title>
        <authorList>
            <person name="Christensen H."/>
        </authorList>
    </citation>
    <scope>NUCLEOTIDE SEQUENCE [LARGE SCALE GENOMIC DNA]</scope>
    <source>
        <strain evidence="1 2">Ac69</strain>
    </source>
</reference>